<dbReference type="RefSeq" id="WP_128268444.1">
    <property type="nucleotide sequence ID" value="NZ_SAUW01000001.1"/>
</dbReference>
<evidence type="ECO:0000256" key="1">
    <source>
        <dbReference type="ARBA" id="ARBA00001947"/>
    </source>
</evidence>
<protein>
    <recommendedName>
        <fullName evidence="7">D-hydantoinase</fullName>
    </recommendedName>
</protein>
<evidence type="ECO:0000259" key="9">
    <source>
        <dbReference type="Pfam" id="PF01979"/>
    </source>
</evidence>
<keyword evidence="4" id="KW-0479">Metal-binding</keyword>
<dbReference type="InterPro" id="IPR050378">
    <property type="entry name" value="Metallo-dep_Hydrolases_sf"/>
</dbReference>
<keyword evidence="11" id="KW-1185">Reference proteome</keyword>
<evidence type="ECO:0000313" key="10">
    <source>
        <dbReference type="EMBL" id="RWR15391.1"/>
    </source>
</evidence>
<gene>
    <name evidence="10" type="primary">hydA</name>
    <name evidence="10" type="ORF">D2T33_00495</name>
</gene>
<keyword evidence="5 10" id="KW-0378">Hydrolase</keyword>
<evidence type="ECO:0000256" key="5">
    <source>
        <dbReference type="ARBA" id="ARBA00022801"/>
    </source>
</evidence>
<evidence type="ECO:0000256" key="2">
    <source>
        <dbReference type="ARBA" id="ARBA00008829"/>
    </source>
</evidence>
<dbReference type="Gene3D" id="2.30.40.10">
    <property type="entry name" value="Urease, subunit C, domain 1"/>
    <property type="match status" value="1"/>
</dbReference>
<dbReference type="PANTHER" id="PTHR11647:SF1">
    <property type="entry name" value="COLLAPSIN RESPONSE MEDIATOR PROTEIN"/>
    <property type="match status" value="1"/>
</dbReference>
<dbReference type="InterPro" id="IPR011059">
    <property type="entry name" value="Metal-dep_hydrolase_composite"/>
</dbReference>
<proteinExistence type="inferred from homology"/>
<dbReference type="SUPFAM" id="SSF51556">
    <property type="entry name" value="Metallo-dependent hydrolases"/>
    <property type="match status" value="1"/>
</dbReference>
<dbReference type="NCBIfam" id="NF009941">
    <property type="entry name" value="PRK13404.1"/>
    <property type="match status" value="1"/>
</dbReference>
<comment type="PTM">
    <text evidence="8">Carbamylation allows a single lysine to coordinate two divalent metal cations.</text>
</comment>
<comment type="cofactor">
    <cofactor evidence="1">
        <name>Zn(2+)</name>
        <dbReference type="ChEBI" id="CHEBI:29105"/>
    </cofactor>
</comment>
<dbReference type="CDD" id="cd01314">
    <property type="entry name" value="D-HYD"/>
    <property type="match status" value="1"/>
</dbReference>
<evidence type="ECO:0000256" key="3">
    <source>
        <dbReference type="ARBA" id="ARBA00022553"/>
    </source>
</evidence>
<evidence type="ECO:0000256" key="7">
    <source>
        <dbReference type="ARBA" id="ARBA00068457"/>
    </source>
</evidence>
<dbReference type="FunFam" id="3.20.20.140:FF:000217">
    <property type="entry name" value="Dihydropyrimidinase-related protein 1"/>
    <property type="match status" value="1"/>
</dbReference>
<dbReference type="NCBIfam" id="TIGR02033">
    <property type="entry name" value="D-hydantoinase"/>
    <property type="match status" value="1"/>
</dbReference>
<dbReference type="InterPro" id="IPR032466">
    <property type="entry name" value="Metal_Hydrolase"/>
</dbReference>
<reference evidence="10 11" key="1">
    <citation type="submission" date="2019-01" db="EMBL/GenBank/DDBJ databases">
        <title>Sinorhodobacter populi sp. nov. isolated from the symptomatic bark tissue of Populus euramericana canker.</title>
        <authorList>
            <person name="Xu G."/>
        </authorList>
    </citation>
    <scope>NUCLEOTIDE SEQUENCE [LARGE SCALE GENOMIC DNA]</scope>
    <source>
        <strain evidence="10 11">2D-5</strain>
    </source>
</reference>
<name>A0A443J406_9RHOB</name>
<organism evidence="10 11">
    <name type="scientific">Paenirhodobacter populi</name>
    <dbReference type="NCBI Taxonomy" id="2306993"/>
    <lineage>
        <taxon>Bacteria</taxon>
        <taxon>Pseudomonadati</taxon>
        <taxon>Pseudomonadota</taxon>
        <taxon>Alphaproteobacteria</taxon>
        <taxon>Rhodobacterales</taxon>
        <taxon>Rhodobacter group</taxon>
        <taxon>Paenirhodobacter</taxon>
    </lineage>
</organism>
<feature type="modified residue" description="N6-carboxylysine" evidence="8">
    <location>
        <position position="152"/>
    </location>
</feature>
<dbReference type="GO" id="GO:0005829">
    <property type="term" value="C:cytosol"/>
    <property type="evidence" value="ECO:0007669"/>
    <property type="project" value="TreeGrafter"/>
</dbReference>
<accession>A0A443J406</accession>
<comment type="caution">
    <text evidence="10">The sequence shown here is derived from an EMBL/GenBank/DDBJ whole genome shotgun (WGS) entry which is preliminary data.</text>
</comment>
<dbReference type="InterPro" id="IPR011778">
    <property type="entry name" value="Hydantoinase/dihydroPyrase"/>
</dbReference>
<reference evidence="10 11" key="2">
    <citation type="submission" date="2019-01" db="EMBL/GenBank/DDBJ databases">
        <authorList>
            <person name="Li Y."/>
        </authorList>
    </citation>
    <scope>NUCLEOTIDE SEQUENCE [LARGE SCALE GENOMIC DNA]</scope>
    <source>
        <strain evidence="10 11">2D-5</strain>
    </source>
</reference>
<evidence type="ECO:0000256" key="6">
    <source>
        <dbReference type="ARBA" id="ARBA00055040"/>
    </source>
</evidence>
<evidence type="ECO:0000313" key="11">
    <source>
        <dbReference type="Proteomes" id="UP000285710"/>
    </source>
</evidence>
<evidence type="ECO:0000256" key="8">
    <source>
        <dbReference type="PIRSR" id="PIRSR611778-50"/>
    </source>
</evidence>
<dbReference type="Proteomes" id="UP000285710">
    <property type="component" value="Unassembled WGS sequence"/>
</dbReference>
<dbReference type="PANTHER" id="PTHR11647">
    <property type="entry name" value="HYDRANTOINASE/DIHYDROPYRIMIDINASE FAMILY MEMBER"/>
    <property type="match status" value="1"/>
</dbReference>
<sequence>MAEFDTVIHSGTIVTSEGSFAGDLAIRDGRIAAIGEKIAGGAQRIDAGGRLVLPGGIESHCHIAQESSSGIMTADDYRSGSVSAAFGGNSSFIPFAAQHRGQSIRHVLDTYGERAKSSVIDYGWHLIVSDPSDEVLTKGLPEAFEAGVTSFKVFTTYDLLNLGDAEMLKILSVAKKYGAITMVHSENNAMIKWMNARLAEDGHTAPRYHAVSRPELAEEEAIHRMISLAKLVDAALFVVHVSTRGGAELVARARAEGAKVFAETCPQYLSLTRDDLDRPGQEGAAYICSPPVRDTDTQEALWSHIRRGTFDCITSDHAPYRMDATGKFVNGADAPYTKMGSGMPGIAMRLPYLFSEGVVKGRITLNDFVRFSAANPARLFGMTRKGRLHPGLDADIAIWNPELTKRATLADMHDNMDYTPFEGMEITGWPESVLTRGAWVIRDRALVAQEGQGRFVARALPDLGAAPGWNAIETDPSRNFGAKIRP</sequence>
<feature type="domain" description="Amidohydrolase-related" evidence="9">
    <location>
        <begin position="51"/>
        <end position="440"/>
    </location>
</feature>
<dbReference type="SUPFAM" id="SSF51338">
    <property type="entry name" value="Composite domain of metallo-dependent hydrolases"/>
    <property type="match status" value="1"/>
</dbReference>
<comment type="function">
    <text evidence="6">Catalyzes the stereospecific hydrolysis of the cyclic amide bond of D-hydantoin derivatives.</text>
</comment>
<dbReference type="GO" id="GO:0046872">
    <property type="term" value="F:metal ion binding"/>
    <property type="evidence" value="ECO:0007669"/>
    <property type="project" value="UniProtKB-KW"/>
</dbReference>
<dbReference type="Pfam" id="PF01979">
    <property type="entry name" value="Amidohydro_1"/>
    <property type="match status" value="1"/>
</dbReference>
<dbReference type="GO" id="GO:0016812">
    <property type="term" value="F:hydrolase activity, acting on carbon-nitrogen (but not peptide) bonds, in cyclic amides"/>
    <property type="evidence" value="ECO:0007669"/>
    <property type="project" value="TreeGrafter"/>
</dbReference>
<keyword evidence="3" id="KW-0597">Phosphoprotein</keyword>
<dbReference type="EMBL" id="SAUW01000001">
    <property type="protein sequence ID" value="RWR15391.1"/>
    <property type="molecule type" value="Genomic_DNA"/>
</dbReference>
<dbReference type="Gene3D" id="3.20.20.140">
    <property type="entry name" value="Metal-dependent hydrolases"/>
    <property type="match status" value="1"/>
</dbReference>
<dbReference type="InterPro" id="IPR006680">
    <property type="entry name" value="Amidohydro-rel"/>
</dbReference>
<comment type="similarity">
    <text evidence="2">Belongs to the metallo-dependent hydrolases superfamily. Hydantoinase/dihydropyrimidinase family.</text>
</comment>
<dbReference type="AlphaFoldDB" id="A0A443J406"/>
<evidence type="ECO:0000256" key="4">
    <source>
        <dbReference type="ARBA" id="ARBA00022723"/>
    </source>
</evidence>